<proteinExistence type="predicted"/>
<keyword evidence="1" id="KW-0677">Repeat</keyword>
<dbReference type="GO" id="GO:0005509">
    <property type="term" value="F:calcium ion binding"/>
    <property type="evidence" value="ECO:0007669"/>
    <property type="project" value="InterPro"/>
</dbReference>
<evidence type="ECO:0000313" key="8">
    <source>
        <dbReference type="Proteomes" id="UP000037460"/>
    </source>
</evidence>
<keyword evidence="8" id="KW-1185">Reference proteome</keyword>
<dbReference type="SUPFAM" id="SSF47473">
    <property type="entry name" value="EF-hand"/>
    <property type="match status" value="2"/>
</dbReference>
<sequence length="1816" mass="203845">MLHSPSVSETSAAQGVPTPEPRGDSSGSMQDRAEGADAQLNLLKAEAIALRESGDKIGALAKVRQIRALKAQQQADERQMALELAHMTGLVWARGLLANPEERRKVSDTEFRRQDVDNNGVLDKSEALTVVERMCTKFGLTLPKKEKISELFSLCDKNGDGVIQIAEFRNYFRVVLESCVGKAESELAARYNVEPGVVAALTPLAAGTLNPAAEGLTIGVPMTFPRKDVSPATTSVRSTPPSSSKGSTPPSSSRGGSSRIHGESSSNAASSKLSKAVFSKASPLEKVHAMRLTAGSPTSASEVAPGSPTTPNTQQSPVSGGKGLLGPQTPIDNSGSLATASSLEILMVEQRLATPSGPKPFPSHSAAAPSALLATPPAAPSAFSETPSAAPPSDAQPATATRSFPKPQSTMSFREVAQLKGIEWVRALLVSAEVRRALCNAEFSAADRFQNGALDRAEALECVKRTCERFEVRLPSADKCGEFYDACDTSRDGSIQPNEFYVFFVTLLEACVNQSENDHLAEKASRGTTGDLEHILSQKDVEPSSALKAKQQADERQMALELAHMTGLVWARGLLANPEERREVSDTEFGRQDVDNNGVLDKSEALTVVERMCTKFGLTLPKKEKISELFSLCDKNGDGVIQIAEFRNYFRIVLESCVGKAESEPGYATSSDSLPPPDSDVMATQIRLPPPESDLRGAGGDKVPPLPPPMATPPSSKVGAVPLSSSSSTSSTFYGSLLSKKPVQMALGFPRQTHDPQKREFLVNRKLMAGFNTWRTAVATFLEIIQLTVGHWRGQEMMRGWNRWQIRRDDTFRLRAWLEQALRMALAVAAARGWRGWLAMLEIQQEYQCLMRYSLARFMDARAPCALASWKHALQVEANQRRLANAMATALKHMLQRRHSLGLNTWIMNVERRTQYKAALHRGIFHLKKRCESRGWNGWVEATEGRRMWATRLRSVLRTFSLSKTWRCWNRWKVATALRAKKARTDGRARHVQRRIFERRILLAWNTWAELHEERLKTSEVLERGLNFLLKWKLPSRCLNTWADASRVQMHTTMLFTRGMSWIRNTSGSRAFAAWKFAVHLASAKARAGAKQSRAIKRLASLHVARGFGAWWEMVEIAAAMTRASRRVLSLWAQRHGGRAWGAWLEMLELRVAFEKQLGVASRVLLRRKLSIRLGLWKVHRWARRVVLRGVRHLASRQKRRSMSVWRAICHGQIGHKAALLRAEEYGLRTFMTSGSFGTTGSTRLRHWRNQELSRGWITWMVLRAKMTSAQEQASRSLAHRRRSALAFGWTTWAAASADGYARRMTETKANCVRMLHMLRVGRAFGEWELNFISNRILLDNVAQSMSRLRFNELSRAWRMLAGEVAERGGRHEAMIERSVAFLKKNDTARAWSLWHAVWRELAAQSEAMRRGAGHFIHGNRALCWNAWIDFGAARGRNTRLLLRGVFFSMKSLQAFGFCCWRDFVALEQGRRTKTRRMTHAIRNINTRRRYGIAWTCWVTRCEKRFSDRRRIRQAVGHFASRRLSRAWVTWVPQSEERKRHILHLRNALRFMVRNYKSQALKGWRATHAFLNATREKNEDIVRSIVRMIKRGSLHRGWCTWHAIWKERECMRLGTKLSLGHARYRLLSKVYVAWRMHAAEMQAAIDFAAMQFSHVVVVRPQLASSPGAALAQNGAKRQPGTPTPAVQRLWKCSETAQHDYALLHAAQEGHLATVRVLTNRGARVCVRDGKDQRNALHIACFEGFLDIVRVLLEVGDVDDFLEARDLGGNTAYMLACMRGYLTIMRVLKEAGADERAEEHDGTRANRSYPRPSSRVQ</sequence>
<evidence type="ECO:0000259" key="6">
    <source>
        <dbReference type="PROSITE" id="PS50222"/>
    </source>
</evidence>
<dbReference type="InterPro" id="IPR036770">
    <property type="entry name" value="Ankyrin_rpt-contain_sf"/>
</dbReference>
<evidence type="ECO:0000256" key="5">
    <source>
        <dbReference type="SAM" id="MobiDB-lite"/>
    </source>
</evidence>
<dbReference type="SMART" id="SM00248">
    <property type="entry name" value="ANK"/>
    <property type="match status" value="3"/>
</dbReference>
<dbReference type="PANTHER" id="PTHR24173">
    <property type="entry name" value="ANKYRIN REPEAT CONTAINING"/>
    <property type="match status" value="1"/>
</dbReference>
<feature type="region of interest" description="Disordered" evidence="5">
    <location>
        <begin position="374"/>
        <end position="409"/>
    </location>
</feature>
<dbReference type="OrthoDB" id="296386at2759"/>
<feature type="repeat" description="ANK" evidence="4">
    <location>
        <begin position="1731"/>
        <end position="1755"/>
    </location>
</feature>
<dbReference type="Gene3D" id="1.10.238.10">
    <property type="entry name" value="EF-hand"/>
    <property type="match status" value="3"/>
</dbReference>
<feature type="domain" description="EF-hand" evidence="6">
    <location>
        <begin position="102"/>
        <end position="137"/>
    </location>
</feature>
<feature type="compositionally biased region" description="Basic and acidic residues" evidence="5">
    <location>
        <begin position="1792"/>
        <end position="1803"/>
    </location>
</feature>
<evidence type="ECO:0000256" key="4">
    <source>
        <dbReference type="PROSITE-ProRule" id="PRU00023"/>
    </source>
</evidence>
<dbReference type="PANTHER" id="PTHR24173:SF74">
    <property type="entry name" value="ANKYRIN REPEAT DOMAIN-CONTAINING PROTEIN 16"/>
    <property type="match status" value="1"/>
</dbReference>
<feature type="compositionally biased region" description="Low complexity" evidence="5">
    <location>
        <begin position="374"/>
        <end position="401"/>
    </location>
</feature>
<feature type="repeat" description="ANK" evidence="4">
    <location>
        <begin position="1767"/>
        <end position="1799"/>
    </location>
</feature>
<feature type="domain" description="EF-hand" evidence="6">
    <location>
        <begin position="621"/>
        <end position="656"/>
    </location>
</feature>
<dbReference type="CDD" id="cd00051">
    <property type="entry name" value="EFh"/>
    <property type="match status" value="2"/>
</dbReference>
<name>A0A0M0JFL6_9EUKA</name>
<feature type="region of interest" description="Disordered" evidence="5">
    <location>
        <begin position="664"/>
        <end position="722"/>
    </location>
</feature>
<keyword evidence="2" id="KW-0106">Calcium</keyword>
<dbReference type="PROSITE" id="PS50088">
    <property type="entry name" value="ANK_REPEAT"/>
    <property type="match status" value="2"/>
</dbReference>
<feature type="region of interest" description="Disordered" evidence="5">
    <location>
        <begin position="1"/>
        <end position="37"/>
    </location>
</feature>
<evidence type="ECO:0000256" key="2">
    <source>
        <dbReference type="ARBA" id="ARBA00022837"/>
    </source>
</evidence>
<feature type="compositionally biased region" description="Polar residues" evidence="5">
    <location>
        <begin position="295"/>
        <end position="318"/>
    </location>
</feature>
<reference evidence="8" key="1">
    <citation type="journal article" date="2015" name="PLoS Genet.">
        <title>Genome Sequence and Transcriptome Analyses of Chrysochromulina tobin: Metabolic Tools for Enhanced Algal Fitness in the Prominent Order Prymnesiales (Haptophyceae).</title>
        <authorList>
            <person name="Hovde B.T."/>
            <person name="Deodato C.R."/>
            <person name="Hunsperger H.M."/>
            <person name="Ryken S.A."/>
            <person name="Yost W."/>
            <person name="Jha R.K."/>
            <person name="Patterson J."/>
            <person name="Monnat R.J. Jr."/>
            <person name="Barlow S.B."/>
            <person name="Starkenburg S.R."/>
            <person name="Cattolico R.A."/>
        </authorList>
    </citation>
    <scope>NUCLEOTIDE SEQUENCE</scope>
    <source>
        <strain evidence="8">CCMP291</strain>
    </source>
</reference>
<evidence type="ECO:0000256" key="3">
    <source>
        <dbReference type="ARBA" id="ARBA00023043"/>
    </source>
</evidence>
<feature type="region of interest" description="Disordered" evidence="5">
    <location>
        <begin position="294"/>
        <end position="336"/>
    </location>
</feature>
<dbReference type="EMBL" id="JWZX01003001">
    <property type="protein sequence ID" value="KOO25245.1"/>
    <property type="molecule type" value="Genomic_DNA"/>
</dbReference>
<feature type="domain" description="EF-hand" evidence="6">
    <location>
        <begin position="143"/>
        <end position="178"/>
    </location>
</feature>
<dbReference type="InterPro" id="IPR018247">
    <property type="entry name" value="EF_Hand_1_Ca_BS"/>
</dbReference>
<feature type="compositionally biased region" description="Low complexity" evidence="5">
    <location>
        <begin position="713"/>
        <end position="722"/>
    </location>
</feature>
<feature type="compositionally biased region" description="Low complexity" evidence="5">
    <location>
        <begin position="230"/>
        <end position="272"/>
    </location>
</feature>
<dbReference type="Gene3D" id="1.25.40.20">
    <property type="entry name" value="Ankyrin repeat-containing domain"/>
    <property type="match status" value="1"/>
</dbReference>
<evidence type="ECO:0000256" key="1">
    <source>
        <dbReference type="ARBA" id="ARBA00022737"/>
    </source>
</evidence>
<gene>
    <name evidence="7" type="ORF">Ctob_000561</name>
</gene>
<dbReference type="InterPro" id="IPR002110">
    <property type="entry name" value="Ankyrin_rpt"/>
</dbReference>
<dbReference type="PROSITE" id="PS00018">
    <property type="entry name" value="EF_HAND_1"/>
    <property type="match status" value="3"/>
</dbReference>
<organism evidence="7 8">
    <name type="scientific">Chrysochromulina tobinii</name>
    <dbReference type="NCBI Taxonomy" id="1460289"/>
    <lineage>
        <taxon>Eukaryota</taxon>
        <taxon>Haptista</taxon>
        <taxon>Haptophyta</taxon>
        <taxon>Prymnesiophyceae</taxon>
        <taxon>Prymnesiales</taxon>
        <taxon>Chrysochromulinaceae</taxon>
        <taxon>Chrysochromulina</taxon>
    </lineage>
</organism>
<dbReference type="PROSITE" id="PS50297">
    <property type="entry name" value="ANK_REP_REGION"/>
    <property type="match status" value="1"/>
</dbReference>
<dbReference type="InterPro" id="IPR011992">
    <property type="entry name" value="EF-hand-dom_pair"/>
</dbReference>
<accession>A0A0M0JFL6</accession>
<comment type="caution">
    <text evidence="7">The sequence shown here is derived from an EMBL/GenBank/DDBJ whole genome shotgun (WGS) entry which is preliminary data.</text>
</comment>
<keyword evidence="3 4" id="KW-0040">ANK repeat</keyword>
<evidence type="ECO:0000313" key="7">
    <source>
        <dbReference type="EMBL" id="KOO25245.1"/>
    </source>
</evidence>
<feature type="region of interest" description="Disordered" evidence="5">
    <location>
        <begin position="1792"/>
        <end position="1816"/>
    </location>
</feature>
<feature type="region of interest" description="Disordered" evidence="5">
    <location>
        <begin position="222"/>
        <end position="272"/>
    </location>
</feature>
<feature type="compositionally biased region" description="Polar residues" evidence="5">
    <location>
        <begin position="1"/>
        <end position="13"/>
    </location>
</feature>
<dbReference type="SUPFAM" id="SSF48403">
    <property type="entry name" value="Ankyrin repeat"/>
    <property type="match status" value="1"/>
</dbReference>
<dbReference type="SMART" id="SM00054">
    <property type="entry name" value="EFh"/>
    <property type="match status" value="5"/>
</dbReference>
<dbReference type="PROSITE" id="PS50222">
    <property type="entry name" value="EF_HAND_2"/>
    <property type="match status" value="4"/>
</dbReference>
<dbReference type="Pfam" id="PF12796">
    <property type="entry name" value="Ank_2"/>
    <property type="match status" value="1"/>
</dbReference>
<feature type="domain" description="EF-hand" evidence="6">
    <location>
        <begin position="475"/>
        <end position="510"/>
    </location>
</feature>
<dbReference type="Pfam" id="PF13202">
    <property type="entry name" value="EF-hand_5"/>
    <property type="match status" value="2"/>
</dbReference>
<protein>
    <submittedName>
        <fullName evidence="7">Ankyrin repeat protein</fullName>
    </submittedName>
</protein>
<dbReference type="Proteomes" id="UP000037460">
    <property type="component" value="Unassembled WGS sequence"/>
</dbReference>
<dbReference type="InterPro" id="IPR002048">
    <property type="entry name" value="EF_hand_dom"/>
</dbReference>